<dbReference type="AlphaFoldDB" id="A0AA47JN59"/>
<keyword evidence="1" id="KW-0614">Plasmid</keyword>
<reference evidence="1" key="1">
    <citation type="submission" date="2023-06" db="EMBL/GenBank/DDBJ databases">
        <title>Vibrio parahaemolyticus become highly virulent by producing novel Tc toxins.</title>
        <authorList>
            <person name="Yang F."/>
            <person name="You Y."/>
            <person name="Lai Q."/>
            <person name="Xu L."/>
            <person name="Li F."/>
        </authorList>
    </citation>
    <scope>NUCLEOTIDE SEQUENCE</scope>
    <source>
        <strain evidence="1">Vp-HL-202005</strain>
        <plasmid evidence="1">pHLB</plasmid>
    </source>
</reference>
<proteinExistence type="predicted"/>
<dbReference type="Proteomes" id="UP001156560">
    <property type="component" value="Plasmid pHLB"/>
</dbReference>
<geneLocation type="plasmid" evidence="1 2">
    <name>pHLB</name>
</geneLocation>
<protein>
    <submittedName>
        <fullName evidence="1">Uncharacterized protein</fullName>
    </submittedName>
</protein>
<name>A0AA47JN59_VIBPH</name>
<sequence>MSYSICYTMQTWHYPYQDLLRDAPRQQRNAGFSSYPGVGKGVSIYPFGIHSREINQKNEQKHLKTII</sequence>
<dbReference type="RefSeq" id="WP_077202396.1">
    <property type="nucleotide sequence ID" value="NZ_CP114197.1"/>
</dbReference>
<evidence type="ECO:0000313" key="2">
    <source>
        <dbReference type="Proteomes" id="UP001156560"/>
    </source>
</evidence>
<dbReference type="EMBL" id="CP114197">
    <property type="protein sequence ID" value="WAT93864.1"/>
    <property type="molecule type" value="Genomic_DNA"/>
</dbReference>
<organism evidence="1 2">
    <name type="scientific">Vibrio parahaemolyticus</name>
    <dbReference type="NCBI Taxonomy" id="670"/>
    <lineage>
        <taxon>Bacteria</taxon>
        <taxon>Pseudomonadati</taxon>
        <taxon>Pseudomonadota</taxon>
        <taxon>Gammaproteobacteria</taxon>
        <taxon>Vibrionales</taxon>
        <taxon>Vibrionaceae</taxon>
        <taxon>Vibrio</taxon>
    </lineage>
</organism>
<accession>A0AA47JN59</accession>
<evidence type="ECO:0000313" key="1">
    <source>
        <dbReference type="EMBL" id="WAT93864.1"/>
    </source>
</evidence>
<gene>
    <name evidence="1" type="ORF">O1Q84_27160</name>
</gene>